<dbReference type="Proteomes" id="UP000530234">
    <property type="component" value="Unassembled WGS sequence"/>
</dbReference>
<dbReference type="Gene3D" id="3.40.50.720">
    <property type="entry name" value="NAD(P)-binding Rossmann-like Domain"/>
    <property type="match status" value="1"/>
</dbReference>
<sequence length="330" mass="36564">MRVLITGGAGFIGSCYARMLLDPAHPLSPIRPVERVTVLDALTYAGNRANVAAVAGDGRFAFVRGDIRDRELVRALVADHDVVAHFAAETHVDRSIASGAVFVDTNVTGTQSLLEALLRYPRVRLLHVSTDEVYGPVPEGRATEDAPLAPTSPYAASKAASDLLVLAHHRTHGLDVRVTRCSNNYGPHQYPEKIIPLFTTRLLAGRSVPLYGTGEHRRDWLHVEDHCRALHRVLEAGVPGRVYNIASGTEWSNRELTARLLAACGAGPERVRTVRDRPGHDVRYAVDTRRIRGELGWEPEWDPEEGLRLTVAWYREHRDRWAPEPLGSAR</sequence>
<dbReference type="CDD" id="cd05246">
    <property type="entry name" value="dTDP_GD_SDR_e"/>
    <property type="match status" value="1"/>
</dbReference>
<reference evidence="11" key="1">
    <citation type="submission" date="2019-10" db="EMBL/GenBank/DDBJ databases">
        <title>Streptomyces sp. nov., a novel actinobacterium isolated from alkaline environment.</title>
        <authorList>
            <person name="Golinska P."/>
        </authorList>
    </citation>
    <scope>NUCLEOTIDE SEQUENCE [LARGE SCALE GENOMIC DNA]</scope>
    <source>
        <strain evidence="11">DSM 42108</strain>
    </source>
</reference>
<evidence type="ECO:0000256" key="5">
    <source>
        <dbReference type="ARBA" id="ARBA00016977"/>
    </source>
</evidence>
<feature type="domain" description="NAD(P)-binding" evidence="9">
    <location>
        <begin position="4"/>
        <end position="308"/>
    </location>
</feature>
<dbReference type="GO" id="GO:0009225">
    <property type="term" value="P:nucleotide-sugar metabolic process"/>
    <property type="evidence" value="ECO:0007669"/>
    <property type="project" value="InterPro"/>
</dbReference>
<dbReference type="InterPro" id="IPR005888">
    <property type="entry name" value="dTDP_Gluc_deHydtase"/>
</dbReference>
<keyword evidence="7 8" id="KW-0456">Lyase</keyword>
<keyword evidence="11" id="KW-1185">Reference proteome</keyword>
<dbReference type="EC" id="4.2.1.46" evidence="4 8"/>
<evidence type="ECO:0000313" key="11">
    <source>
        <dbReference type="Proteomes" id="UP000530234"/>
    </source>
</evidence>
<evidence type="ECO:0000313" key="10">
    <source>
        <dbReference type="EMBL" id="MBB0228895.1"/>
    </source>
</evidence>
<dbReference type="Pfam" id="PF16363">
    <property type="entry name" value="GDP_Man_Dehyd"/>
    <property type="match status" value="1"/>
</dbReference>
<evidence type="ECO:0000256" key="4">
    <source>
        <dbReference type="ARBA" id="ARBA00011990"/>
    </source>
</evidence>
<accession>A0A7W3T0Y7</accession>
<evidence type="ECO:0000256" key="2">
    <source>
        <dbReference type="ARBA" id="ARBA00001911"/>
    </source>
</evidence>
<dbReference type="NCBIfam" id="TIGR01181">
    <property type="entry name" value="dTDP_gluc_dehyt"/>
    <property type="match status" value="1"/>
</dbReference>
<comment type="catalytic activity">
    <reaction evidence="1 8">
        <text>dTDP-alpha-D-glucose = dTDP-4-dehydro-6-deoxy-alpha-D-glucose + H2O</text>
        <dbReference type="Rhea" id="RHEA:17221"/>
        <dbReference type="ChEBI" id="CHEBI:15377"/>
        <dbReference type="ChEBI" id="CHEBI:57477"/>
        <dbReference type="ChEBI" id="CHEBI:57649"/>
        <dbReference type="EC" id="4.2.1.46"/>
    </reaction>
</comment>
<evidence type="ECO:0000256" key="6">
    <source>
        <dbReference type="ARBA" id="ARBA00023027"/>
    </source>
</evidence>
<dbReference type="PANTHER" id="PTHR43000">
    <property type="entry name" value="DTDP-D-GLUCOSE 4,6-DEHYDRATASE-RELATED"/>
    <property type="match status" value="1"/>
</dbReference>
<name>A0A7W3T0Y7_9ACTN</name>
<comment type="caution">
    <text evidence="10">The sequence shown here is derived from an EMBL/GenBank/DDBJ whole genome shotgun (WGS) entry which is preliminary data.</text>
</comment>
<evidence type="ECO:0000259" key="9">
    <source>
        <dbReference type="Pfam" id="PF16363"/>
    </source>
</evidence>
<dbReference type="EMBL" id="VKHS01000062">
    <property type="protein sequence ID" value="MBB0228895.1"/>
    <property type="molecule type" value="Genomic_DNA"/>
</dbReference>
<dbReference type="PROSITE" id="PS51257">
    <property type="entry name" value="PROKAR_LIPOPROTEIN"/>
    <property type="match status" value="1"/>
</dbReference>
<dbReference type="InterPro" id="IPR036291">
    <property type="entry name" value="NAD(P)-bd_dom_sf"/>
</dbReference>
<organism evidence="10 11">
    <name type="scientific">Streptomyces calidiresistens</name>
    <dbReference type="NCBI Taxonomy" id="1485586"/>
    <lineage>
        <taxon>Bacteria</taxon>
        <taxon>Bacillati</taxon>
        <taxon>Actinomycetota</taxon>
        <taxon>Actinomycetes</taxon>
        <taxon>Kitasatosporales</taxon>
        <taxon>Streptomycetaceae</taxon>
        <taxon>Streptomyces</taxon>
    </lineage>
</organism>
<dbReference type="GO" id="GO:0008460">
    <property type="term" value="F:dTDP-glucose 4,6-dehydratase activity"/>
    <property type="evidence" value="ECO:0007669"/>
    <property type="project" value="UniProtKB-EC"/>
</dbReference>
<dbReference type="InterPro" id="IPR016040">
    <property type="entry name" value="NAD(P)-bd_dom"/>
</dbReference>
<comment type="similarity">
    <text evidence="3 8">Belongs to the NAD(P)-dependent epimerase/dehydratase family. dTDP-glucose dehydratase subfamily.</text>
</comment>
<dbReference type="Gene3D" id="3.90.25.10">
    <property type="entry name" value="UDP-galactose 4-epimerase, domain 1"/>
    <property type="match status" value="1"/>
</dbReference>
<proteinExistence type="inferred from homology"/>
<dbReference type="AlphaFoldDB" id="A0A7W3T0Y7"/>
<evidence type="ECO:0000256" key="8">
    <source>
        <dbReference type="RuleBase" id="RU004473"/>
    </source>
</evidence>
<protein>
    <recommendedName>
        <fullName evidence="5 8">dTDP-glucose 4,6-dehydratase</fullName>
        <ecNumber evidence="4 8">4.2.1.46</ecNumber>
    </recommendedName>
</protein>
<dbReference type="RefSeq" id="WP_182660845.1">
    <property type="nucleotide sequence ID" value="NZ_VKHS01000062.1"/>
</dbReference>
<evidence type="ECO:0000256" key="3">
    <source>
        <dbReference type="ARBA" id="ARBA00008178"/>
    </source>
</evidence>
<evidence type="ECO:0000256" key="1">
    <source>
        <dbReference type="ARBA" id="ARBA00001539"/>
    </source>
</evidence>
<gene>
    <name evidence="10" type="primary">rfbB</name>
    <name evidence="10" type="ORF">FOE67_05045</name>
</gene>
<keyword evidence="6" id="KW-0520">NAD</keyword>
<evidence type="ECO:0000256" key="7">
    <source>
        <dbReference type="ARBA" id="ARBA00023239"/>
    </source>
</evidence>
<dbReference type="SUPFAM" id="SSF51735">
    <property type="entry name" value="NAD(P)-binding Rossmann-fold domains"/>
    <property type="match status" value="1"/>
</dbReference>
<comment type="cofactor">
    <cofactor evidence="2 8">
        <name>NAD(+)</name>
        <dbReference type="ChEBI" id="CHEBI:57540"/>
    </cofactor>
</comment>